<protein>
    <submittedName>
        <fullName evidence="1">Uncharacterized protein</fullName>
    </submittedName>
</protein>
<gene>
    <name evidence="1" type="ORF">NCTC12858_01611</name>
</gene>
<organism evidence="1 2">
    <name type="scientific">Porphyromonas crevioricanis</name>
    <dbReference type="NCBI Taxonomy" id="393921"/>
    <lineage>
        <taxon>Bacteria</taxon>
        <taxon>Pseudomonadati</taxon>
        <taxon>Bacteroidota</taxon>
        <taxon>Bacteroidia</taxon>
        <taxon>Bacteroidales</taxon>
        <taxon>Porphyromonadaceae</taxon>
        <taxon>Porphyromonas</taxon>
    </lineage>
</organism>
<dbReference type="EMBL" id="LS483447">
    <property type="protein sequence ID" value="SQH73744.1"/>
    <property type="molecule type" value="Genomic_DNA"/>
</dbReference>
<evidence type="ECO:0000313" key="1">
    <source>
        <dbReference type="EMBL" id="SQH73744.1"/>
    </source>
</evidence>
<keyword evidence="2" id="KW-1185">Reference proteome</keyword>
<evidence type="ECO:0000313" key="2">
    <source>
        <dbReference type="Proteomes" id="UP000249300"/>
    </source>
</evidence>
<proteinExistence type="predicted"/>
<reference evidence="1 2" key="1">
    <citation type="submission" date="2018-06" db="EMBL/GenBank/DDBJ databases">
        <authorList>
            <consortium name="Pathogen Informatics"/>
            <person name="Doyle S."/>
        </authorList>
    </citation>
    <scope>NUCLEOTIDE SEQUENCE [LARGE SCALE GENOMIC DNA]</scope>
    <source>
        <strain evidence="1 2">NCTC12858</strain>
    </source>
</reference>
<dbReference type="AlphaFoldDB" id="A0A2X4PIH2"/>
<dbReference type="KEGG" id="pcre:NCTC12858_01611"/>
<dbReference type="RefSeq" id="WP_023936977.1">
    <property type="nucleotide sequence ID" value="NZ_JQJC01000028.1"/>
</dbReference>
<name>A0A2X4PIH2_9PORP</name>
<dbReference type="Proteomes" id="UP000249300">
    <property type="component" value="Chromosome 1"/>
</dbReference>
<sequence>MKAKDVECVAQHLTSFTDAVIYSTIKFESIFDQSRYLLEINGGSSLIKYRI</sequence>
<accession>A0A2X4PIH2</accession>